<organism evidence="3 4">
    <name type="scientific">Streptomyces albidoflavus</name>
    <dbReference type="NCBI Taxonomy" id="1886"/>
    <lineage>
        <taxon>Bacteria</taxon>
        <taxon>Bacillati</taxon>
        <taxon>Actinomycetota</taxon>
        <taxon>Actinomycetes</taxon>
        <taxon>Kitasatosporales</taxon>
        <taxon>Streptomycetaceae</taxon>
        <taxon>Streptomyces</taxon>
        <taxon>Streptomyces albidoflavus group</taxon>
    </lineage>
</organism>
<proteinExistence type="predicted"/>
<protein>
    <submittedName>
        <fullName evidence="3">Peptidase</fullName>
    </submittedName>
</protein>
<dbReference type="PANTHER" id="PTHR34219">
    <property type="entry name" value="IRON-REGULATED INNER MEMBRANE PROTEIN-RELATED"/>
    <property type="match status" value="1"/>
</dbReference>
<feature type="transmembrane region" description="Helical" evidence="2">
    <location>
        <begin position="403"/>
        <end position="424"/>
    </location>
</feature>
<comment type="caution">
    <text evidence="3">The sequence shown here is derived from an EMBL/GenBank/DDBJ whole genome shotgun (WGS) entry which is preliminary data.</text>
</comment>
<reference evidence="3" key="1">
    <citation type="submission" date="2022-09" db="EMBL/GenBank/DDBJ databases">
        <title>Whole genome shotgun sequence of Streptomyces albidoflavus NBRC 12854.</title>
        <authorList>
            <person name="Komaki H."/>
            <person name="Tamura T."/>
        </authorList>
    </citation>
    <scope>NUCLEOTIDE SEQUENCE</scope>
    <source>
        <strain evidence="3">NBRC 12854</strain>
    </source>
</reference>
<feature type="transmembrane region" description="Helical" evidence="2">
    <location>
        <begin position="469"/>
        <end position="485"/>
    </location>
</feature>
<name>A0AA37FD61_9ACTN</name>
<feature type="region of interest" description="Disordered" evidence="1">
    <location>
        <begin position="1"/>
        <end position="29"/>
    </location>
</feature>
<evidence type="ECO:0000313" key="4">
    <source>
        <dbReference type="Proteomes" id="UP001051844"/>
    </source>
</evidence>
<dbReference type="InterPro" id="IPR005625">
    <property type="entry name" value="PepSY-ass_TM"/>
</dbReference>
<accession>A0AA37FD61</accession>
<sequence>MTDITGVPDAASAPPQGGPPPREPDDARRPGAWAVLRPLALRLHFFAGLLVAPLLLVTAMSGLLYALSVQAEKIVYRDELTVSVPAQGERLPLDQQVDAARAERPELDVTAVWTPADADGTTRVIFADPSLGASKSQAVFVDPYTAEVSGELVQYGSSGALPLRTWLSEFHRHLHLGEPGRLYSELAASWLWAVVLGGVLLWIGRRRARPGARGLLLLRRGAPQGRSRTVNRHAVLGVWAAVGLVLISATGLTWSTYAGARIGAVQDRLGGATPVLSAELTPGGGTGDAHDGHEGHEGHEGHAGPAKDGAEAADIGLDAAVAAAAARGVDEAVIVTLPTEGRGYQVAEGDKQVPVHLDAVAVDPRNGEVLSEVRFAEYPLLAKLTRLGIDAHMGLLFGLPNQLALAALMAAVLLLLVWGYRMWWQRRPAGRAVGKPMPRGSLRALPARLLVPLVAVTLLVGWFLPLLGISLAVFLVADTLVGLWSRRRAAGRAPAG</sequence>
<dbReference type="AlphaFoldDB" id="A0AA37FD61"/>
<feature type="transmembrane region" description="Helical" evidence="2">
    <location>
        <begin position="182"/>
        <end position="203"/>
    </location>
</feature>
<feature type="region of interest" description="Disordered" evidence="1">
    <location>
        <begin position="279"/>
        <end position="309"/>
    </location>
</feature>
<evidence type="ECO:0000256" key="1">
    <source>
        <dbReference type="SAM" id="MobiDB-lite"/>
    </source>
</evidence>
<dbReference type="Proteomes" id="UP001051844">
    <property type="component" value="Unassembled WGS sequence"/>
</dbReference>
<keyword evidence="2" id="KW-0812">Transmembrane</keyword>
<dbReference type="PANTHER" id="PTHR34219:SF1">
    <property type="entry name" value="PEPSY DOMAIN-CONTAINING PROTEIN"/>
    <property type="match status" value="1"/>
</dbReference>
<feature type="transmembrane region" description="Helical" evidence="2">
    <location>
        <begin position="445"/>
        <end position="463"/>
    </location>
</feature>
<feature type="transmembrane region" description="Helical" evidence="2">
    <location>
        <begin position="45"/>
        <end position="67"/>
    </location>
</feature>
<gene>
    <name evidence="3" type="ORF">ScoT_04420</name>
</gene>
<feature type="compositionally biased region" description="Basic and acidic residues" evidence="1">
    <location>
        <begin position="288"/>
        <end position="302"/>
    </location>
</feature>
<dbReference type="Pfam" id="PF03929">
    <property type="entry name" value="PepSY_TM"/>
    <property type="match status" value="1"/>
</dbReference>
<keyword evidence="2" id="KW-0472">Membrane</keyword>
<dbReference type="EMBL" id="BNDZ01000003">
    <property type="protein sequence ID" value="GHI44268.1"/>
    <property type="molecule type" value="Genomic_DNA"/>
</dbReference>
<keyword evidence="2" id="KW-1133">Transmembrane helix</keyword>
<evidence type="ECO:0000256" key="2">
    <source>
        <dbReference type="SAM" id="Phobius"/>
    </source>
</evidence>
<feature type="transmembrane region" description="Helical" evidence="2">
    <location>
        <begin position="234"/>
        <end position="254"/>
    </location>
</feature>
<dbReference type="RefSeq" id="WP_031176770.1">
    <property type="nucleotide sequence ID" value="NZ_BNDZ01000003.1"/>
</dbReference>
<evidence type="ECO:0000313" key="3">
    <source>
        <dbReference type="EMBL" id="GHI44268.1"/>
    </source>
</evidence>